<gene>
    <name evidence="1" type="ORF">SAMN04487974_11438</name>
</gene>
<dbReference type="Proteomes" id="UP000199495">
    <property type="component" value="Unassembled WGS sequence"/>
</dbReference>
<proteinExistence type="predicted"/>
<keyword evidence="2" id="KW-1185">Reference proteome</keyword>
<protein>
    <recommendedName>
        <fullName evidence="3">PIN domain-containing protein</fullName>
    </recommendedName>
</protein>
<dbReference type="RefSeq" id="WP_090597950.1">
    <property type="nucleotide sequence ID" value="NZ_FNCS01000014.1"/>
</dbReference>
<accession>A0A1G7YJ60</accession>
<dbReference type="EMBL" id="FNCS01000014">
    <property type="protein sequence ID" value="SDG96444.1"/>
    <property type="molecule type" value="Genomic_DNA"/>
</dbReference>
<dbReference type="OrthoDB" id="8419719at2"/>
<reference evidence="1 2" key="1">
    <citation type="submission" date="2016-10" db="EMBL/GenBank/DDBJ databases">
        <authorList>
            <person name="de Groot N.N."/>
        </authorList>
    </citation>
    <scope>NUCLEOTIDE SEQUENCE [LARGE SCALE GENOMIC DNA]</scope>
    <source>
        <strain evidence="1 2">CGMCC 1.10267</strain>
    </source>
</reference>
<evidence type="ECO:0008006" key="3">
    <source>
        <dbReference type="Google" id="ProtNLM"/>
    </source>
</evidence>
<evidence type="ECO:0000313" key="1">
    <source>
        <dbReference type="EMBL" id="SDG96444.1"/>
    </source>
</evidence>
<dbReference type="STRING" id="440168.SAMN04487974_11438"/>
<organism evidence="1 2">
    <name type="scientific">Pelagibacterium luteolum</name>
    <dbReference type="NCBI Taxonomy" id="440168"/>
    <lineage>
        <taxon>Bacteria</taxon>
        <taxon>Pseudomonadati</taxon>
        <taxon>Pseudomonadota</taxon>
        <taxon>Alphaproteobacteria</taxon>
        <taxon>Hyphomicrobiales</taxon>
        <taxon>Devosiaceae</taxon>
        <taxon>Pelagibacterium</taxon>
    </lineage>
</organism>
<evidence type="ECO:0000313" key="2">
    <source>
        <dbReference type="Proteomes" id="UP000199495"/>
    </source>
</evidence>
<sequence>MKFTLDNNCLIAVANDEPAAIDIKAVAQAHATGKAEVAMLGISASERQAGGRYLQNIGEFRSKLESIGLGHLTIYKPTGIWGVTFWDWCVYASPESMSLERQIHDAMFPPSEFEWEAVASASGEAIEATTGPAYRRWRNRRCDVQGMLAHILNGGNVFVSSDNHFLRNTQSLMELGAGEVLQPSVAAAMI</sequence>
<name>A0A1G7YJ60_9HYPH</name>
<dbReference type="AlphaFoldDB" id="A0A1G7YJ60"/>